<evidence type="ECO:0000313" key="1">
    <source>
        <dbReference type="EMBL" id="CAK7326969.1"/>
    </source>
</evidence>
<gene>
    <name evidence="1" type="ORF">DCAF_LOCUS4676</name>
</gene>
<reference evidence="1 2" key="1">
    <citation type="submission" date="2024-01" db="EMBL/GenBank/DDBJ databases">
        <authorList>
            <person name="Waweru B."/>
        </authorList>
    </citation>
    <scope>NUCLEOTIDE SEQUENCE [LARGE SCALE GENOMIC DNA]</scope>
</reference>
<proteinExistence type="predicted"/>
<protein>
    <submittedName>
        <fullName evidence="1">Uncharacterized protein</fullName>
    </submittedName>
</protein>
<organism evidence="1 2">
    <name type="scientific">Dovyalis caffra</name>
    <dbReference type="NCBI Taxonomy" id="77055"/>
    <lineage>
        <taxon>Eukaryota</taxon>
        <taxon>Viridiplantae</taxon>
        <taxon>Streptophyta</taxon>
        <taxon>Embryophyta</taxon>
        <taxon>Tracheophyta</taxon>
        <taxon>Spermatophyta</taxon>
        <taxon>Magnoliopsida</taxon>
        <taxon>eudicotyledons</taxon>
        <taxon>Gunneridae</taxon>
        <taxon>Pentapetalae</taxon>
        <taxon>rosids</taxon>
        <taxon>fabids</taxon>
        <taxon>Malpighiales</taxon>
        <taxon>Salicaceae</taxon>
        <taxon>Flacourtieae</taxon>
        <taxon>Dovyalis</taxon>
    </lineage>
</organism>
<accession>A0AAV1R2A7</accession>
<comment type="caution">
    <text evidence="1">The sequence shown here is derived from an EMBL/GenBank/DDBJ whole genome shotgun (WGS) entry which is preliminary data.</text>
</comment>
<dbReference type="Proteomes" id="UP001314170">
    <property type="component" value="Unassembled WGS sequence"/>
</dbReference>
<keyword evidence="2" id="KW-1185">Reference proteome</keyword>
<name>A0AAV1R2A7_9ROSI</name>
<sequence>MTYMTLEQPRTIDFGLKGSYRGISSGVDVNDGRNINVKDMNMKGVDMNSIILMLESVRRMWVWKQMLKMSILME</sequence>
<evidence type="ECO:0000313" key="2">
    <source>
        <dbReference type="Proteomes" id="UP001314170"/>
    </source>
</evidence>
<dbReference type="AlphaFoldDB" id="A0AAV1R2A7"/>
<dbReference type="EMBL" id="CAWUPB010000851">
    <property type="protein sequence ID" value="CAK7326969.1"/>
    <property type="molecule type" value="Genomic_DNA"/>
</dbReference>